<keyword evidence="3" id="KW-1185">Reference proteome</keyword>
<dbReference type="RefSeq" id="WP_345712996.1">
    <property type="nucleotide sequence ID" value="NZ_BAABIL010000407.1"/>
</dbReference>
<dbReference type="SUPFAM" id="SSF51430">
    <property type="entry name" value="NAD(P)-linked oxidoreductase"/>
    <property type="match status" value="1"/>
</dbReference>
<organism evidence="2 3">
    <name type="scientific">Kineococcus glutinatus</name>
    <dbReference type="NCBI Taxonomy" id="1070872"/>
    <lineage>
        <taxon>Bacteria</taxon>
        <taxon>Bacillati</taxon>
        <taxon>Actinomycetota</taxon>
        <taxon>Actinomycetes</taxon>
        <taxon>Kineosporiales</taxon>
        <taxon>Kineosporiaceae</taxon>
        <taxon>Kineococcus</taxon>
    </lineage>
</organism>
<dbReference type="EMBL" id="BAABIL010000407">
    <property type="protein sequence ID" value="GAA4985968.1"/>
    <property type="molecule type" value="Genomic_DNA"/>
</dbReference>
<dbReference type="CDD" id="cd19162">
    <property type="entry name" value="AKR_FDH"/>
    <property type="match status" value="1"/>
</dbReference>
<dbReference type="Gene3D" id="3.20.20.100">
    <property type="entry name" value="NADP-dependent oxidoreductase domain"/>
    <property type="match status" value="1"/>
</dbReference>
<name>A0ABP9I2D6_9ACTN</name>
<dbReference type="InterPro" id="IPR044477">
    <property type="entry name" value="FDH-like"/>
</dbReference>
<reference evidence="3" key="1">
    <citation type="journal article" date="2019" name="Int. J. Syst. Evol. Microbiol.">
        <title>The Global Catalogue of Microorganisms (GCM) 10K type strain sequencing project: providing services to taxonomists for standard genome sequencing and annotation.</title>
        <authorList>
            <consortium name="The Broad Institute Genomics Platform"/>
            <consortium name="The Broad Institute Genome Sequencing Center for Infectious Disease"/>
            <person name="Wu L."/>
            <person name="Ma J."/>
        </authorList>
    </citation>
    <scope>NUCLEOTIDE SEQUENCE [LARGE SCALE GENOMIC DNA]</scope>
    <source>
        <strain evidence="3">JCM 18126</strain>
    </source>
</reference>
<feature type="domain" description="NADP-dependent oxidoreductase" evidence="1">
    <location>
        <begin position="22"/>
        <end position="320"/>
    </location>
</feature>
<dbReference type="Proteomes" id="UP001501195">
    <property type="component" value="Unassembled WGS sequence"/>
</dbReference>
<comment type="caution">
    <text evidence="2">The sequence shown here is derived from an EMBL/GenBank/DDBJ whole genome shotgun (WGS) entry which is preliminary data.</text>
</comment>
<gene>
    <name evidence="2" type="ORF">GCM10023225_25630</name>
</gene>
<sequence length="330" mass="35111">MSTATGRPVRPVGGTGLAVTTLGFGAGPLGGLFDPVSDEDAHAALEAAWQAGVRYFDVAPHYGAGLAEQRLGAFLATKPREEYVVSTKVGRLLVDDTTIDTAQPQQDFRDGLAKRREWDFSAAGVRRSLEESLQRLGLDRVDVLYAHDPHGREEEVLATGLPELARMRQEGLVSAVGAGVDDVRMQLRFARSGLADVLLVAGRWTLLERSAGEELLPECLQRGIAVVVGGALNSGVLADPSPGARFDYAPAPEHVLAAARAQQEVCARHGCTLLRAALQFPLRHPAVVSVLVGVRSAAEARAAAADLAAQVPEQLWAEVEPFALPPRTAR</sequence>
<accession>A0ABP9I2D6</accession>
<evidence type="ECO:0000313" key="2">
    <source>
        <dbReference type="EMBL" id="GAA4985968.1"/>
    </source>
</evidence>
<proteinExistence type="predicted"/>
<dbReference type="PANTHER" id="PTHR42686:SF1">
    <property type="entry name" value="GH17980P-RELATED"/>
    <property type="match status" value="1"/>
</dbReference>
<evidence type="ECO:0000259" key="1">
    <source>
        <dbReference type="Pfam" id="PF00248"/>
    </source>
</evidence>
<dbReference type="Pfam" id="PF00248">
    <property type="entry name" value="Aldo_ket_red"/>
    <property type="match status" value="1"/>
</dbReference>
<dbReference type="InterPro" id="IPR036812">
    <property type="entry name" value="NAD(P)_OxRdtase_dom_sf"/>
</dbReference>
<protein>
    <submittedName>
        <fullName evidence="2">Aldo/keto reductase</fullName>
    </submittedName>
</protein>
<dbReference type="PANTHER" id="PTHR42686">
    <property type="entry name" value="GH17980P-RELATED"/>
    <property type="match status" value="1"/>
</dbReference>
<dbReference type="InterPro" id="IPR020471">
    <property type="entry name" value="AKR"/>
</dbReference>
<evidence type="ECO:0000313" key="3">
    <source>
        <dbReference type="Proteomes" id="UP001501195"/>
    </source>
</evidence>
<dbReference type="InterPro" id="IPR023210">
    <property type="entry name" value="NADP_OxRdtase_dom"/>
</dbReference>